<sequence>MPISPKALGVEFDDDQMWVRLEDGRTLGVPLAWFPRLLHGSAEARGAVSISPSGLHWEELDEDISIAGLLAGHGDLSRTRRSAA</sequence>
<protein>
    <submittedName>
        <fullName evidence="1">DUF2442 domain-containing protein</fullName>
    </submittedName>
</protein>
<gene>
    <name evidence="1" type="ORF">PBT88_02720</name>
</gene>
<proteinExistence type="predicted"/>
<dbReference type="Proteomes" id="UP001210865">
    <property type="component" value="Chromosome"/>
</dbReference>
<dbReference type="InterPro" id="IPR018841">
    <property type="entry name" value="DUF2442"/>
</dbReference>
<reference evidence="1 2" key="1">
    <citation type="submission" date="2022-12" db="EMBL/GenBank/DDBJ databases">
        <title>Sphingomonas abieness sp. nov., an endophytic bacterium isolated from Abies koreana.</title>
        <authorList>
            <person name="Jiang L."/>
            <person name="Lee J."/>
        </authorList>
    </citation>
    <scope>NUCLEOTIDE SEQUENCE [LARGE SCALE GENOMIC DNA]</scope>
    <source>
        <strain evidence="2">PAMB 00755</strain>
    </source>
</reference>
<dbReference type="EMBL" id="CP115174">
    <property type="protein sequence ID" value="WBO23070.1"/>
    <property type="molecule type" value="Genomic_DNA"/>
</dbReference>
<organism evidence="1 2">
    <name type="scientific">Sphingomonas abietis</name>
    <dbReference type="NCBI Taxonomy" id="3012344"/>
    <lineage>
        <taxon>Bacteria</taxon>
        <taxon>Pseudomonadati</taxon>
        <taxon>Pseudomonadota</taxon>
        <taxon>Alphaproteobacteria</taxon>
        <taxon>Sphingomonadales</taxon>
        <taxon>Sphingomonadaceae</taxon>
        <taxon>Sphingomonas</taxon>
    </lineage>
</organism>
<name>A0ABY7NQI1_9SPHN</name>
<dbReference type="Pfam" id="PF10387">
    <property type="entry name" value="DUF2442"/>
    <property type="match status" value="1"/>
</dbReference>
<dbReference type="Gene3D" id="3.30.2020.40">
    <property type="entry name" value="Uncharacterised protein PF10387, DUF2442"/>
    <property type="match status" value="1"/>
</dbReference>
<keyword evidence="2" id="KW-1185">Reference proteome</keyword>
<evidence type="ECO:0000313" key="2">
    <source>
        <dbReference type="Proteomes" id="UP001210865"/>
    </source>
</evidence>
<dbReference type="RefSeq" id="WP_270077707.1">
    <property type="nucleotide sequence ID" value="NZ_CP115174.1"/>
</dbReference>
<evidence type="ECO:0000313" key="1">
    <source>
        <dbReference type="EMBL" id="WBO23070.1"/>
    </source>
</evidence>
<accession>A0ABY7NQI1</accession>